<feature type="compositionally biased region" description="Polar residues" evidence="1">
    <location>
        <begin position="1"/>
        <end position="18"/>
    </location>
</feature>
<proteinExistence type="predicted"/>
<protein>
    <submittedName>
        <fullName evidence="2">Uncharacterized protein</fullName>
    </submittedName>
</protein>
<evidence type="ECO:0000313" key="3">
    <source>
        <dbReference type="Proteomes" id="UP001168146"/>
    </source>
</evidence>
<comment type="caution">
    <text evidence="2">The sequence shown here is derived from an EMBL/GenBank/DDBJ whole genome shotgun (WGS) entry which is preliminary data.</text>
</comment>
<evidence type="ECO:0000256" key="1">
    <source>
        <dbReference type="SAM" id="MobiDB-lite"/>
    </source>
</evidence>
<dbReference type="AlphaFoldDB" id="A0AAN6FCP1"/>
<name>A0AAN6FCP1_9PEZI</name>
<evidence type="ECO:0000313" key="2">
    <source>
        <dbReference type="EMBL" id="KAK0314220.1"/>
    </source>
</evidence>
<dbReference type="EMBL" id="JASUXU010000056">
    <property type="protein sequence ID" value="KAK0314220.1"/>
    <property type="molecule type" value="Genomic_DNA"/>
</dbReference>
<reference evidence="2" key="1">
    <citation type="submission" date="2021-12" db="EMBL/GenBank/DDBJ databases">
        <title>Black yeast isolated from Biological Soil Crust.</title>
        <authorList>
            <person name="Kurbessoian T."/>
        </authorList>
    </citation>
    <scope>NUCLEOTIDE SEQUENCE</scope>
    <source>
        <strain evidence="2">CCFEE 5208</strain>
    </source>
</reference>
<organism evidence="2 3">
    <name type="scientific">Friedmanniomyces endolithicus</name>
    <dbReference type="NCBI Taxonomy" id="329885"/>
    <lineage>
        <taxon>Eukaryota</taxon>
        <taxon>Fungi</taxon>
        <taxon>Dikarya</taxon>
        <taxon>Ascomycota</taxon>
        <taxon>Pezizomycotina</taxon>
        <taxon>Dothideomycetes</taxon>
        <taxon>Dothideomycetidae</taxon>
        <taxon>Mycosphaerellales</taxon>
        <taxon>Teratosphaeriaceae</taxon>
        <taxon>Friedmanniomyces</taxon>
    </lineage>
</organism>
<feature type="region of interest" description="Disordered" evidence="1">
    <location>
        <begin position="1"/>
        <end position="37"/>
    </location>
</feature>
<gene>
    <name evidence="2" type="ORF">LTR82_013145</name>
</gene>
<feature type="region of interest" description="Disordered" evidence="1">
    <location>
        <begin position="115"/>
        <end position="142"/>
    </location>
</feature>
<dbReference type="Proteomes" id="UP001168146">
    <property type="component" value="Unassembled WGS sequence"/>
</dbReference>
<feature type="compositionally biased region" description="Basic and acidic residues" evidence="1">
    <location>
        <begin position="27"/>
        <end position="36"/>
    </location>
</feature>
<feature type="compositionally biased region" description="Basic residues" evidence="1">
    <location>
        <begin position="124"/>
        <end position="140"/>
    </location>
</feature>
<sequence length="236" mass="25771">MSSYTNDGGASAAQNTNAMDPVGMNSEKAEAARQKSAEVMAALKEGKPGEADEIMGKPDDSKGPSVIDRVKRKIGVGGDKKEEGDVFLMSIPRRHCIANFLATPLVFAEVPSAKCKSHLPNQHGPRRSSPGHRGYRRKRRALGDRRAHSWGVWAAFEAGPADKKVWREAEDCKHRSRRLERTESDRHCFTSVVVAMRDGHGGEADRWTGVGGQSVINLGLSDEVLVGVSDFRLLLL</sequence>
<accession>A0AAN6FCP1</accession>